<name>A0A645GIV7_9ZZZZ</name>
<sequence>MLPRGYAVDKNAGKIHHAFKVEEEALALPLRLKQKPALVTRYKAKGLVIKVIVGQLDVGVRQANLLIAFPAGGPLQVSLP</sequence>
<evidence type="ECO:0000313" key="1">
    <source>
        <dbReference type="EMBL" id="MPN26827.1"/>
    </source>
</evidence>
<protein>
    <submittedName>
        <fullName evidence="1">Uncharacterized protein</fullName>
    </submittedName>
</protein>
<comment type="caution">
    <text evidence="1">The sequence shown here is derived from an EMBL/GenBank/DDBJ whole genome shotgun (WGS) entry which is preliminary data.</text>
</comment>
<proteinExistence type="predicted"/>
<organism evidence="1">
    <name type="scientific">bioreactor metagenome</name>
    <dbReference type="NCBI Taxonomy" id="1076179"/>
    <lineage>
        <taxon>unclassified sequences</taxon>
        <taxon>metagenomes</taxon>
        <taxon>ecological metagenomes</taxon>
    </lineage>
</organism>
<gene>
    <name evidence="1" type="ORF">SDC9_174252</name>
</gene>
<dbReference type="EMBL" id="VSSQ01076490">
    <property type="protein sequence ID" value="MPN26827.1"/>
    <property type="molecule type" value="Genomic_DNA"/>
</dbReference>
<accession>A0A645GIV7</accession>
<dbReference type="AlphaFoldDB" id="A0A645GIV7"/>
<reference evidence="1" key="1">
    <citation type="submission" date="2019-08" db="EMBL/GenBank/DDBJ databases">
        <authorList>
            <person name="Kucharzyk K."/>
            <person name="Murdoch R.W."/>
            <person name="Higgins S."/>
            <person name="Loffler F."/>
        </authorList>
    </citation>
    <scope>NUCLEOTIDE SEQUENCE</scope>
</reference>